<dbReference type="PANTHER" id="PTHR28048:SF1">
    <property type="entry name" value="ACR195WP"/>
    <property type="match status" value="1"/>
</dbReference>
<accession>A0AAV5R3X9</accession>
<dbReference type="AlphaFoldDB" id="A0AAV5R3X9"/>
<dbReference type="EMBL" id="BTGB01000002">
    <property type="protein sequence ID" value="GMM45326.1"/>
    <property type="molecule type" value="Genomic_DNA"/>
</dbReference>
<proteinExistence type="predicted"/>
<dbReference type="PANTHER" id="PTHR28048">
    <property type="entry name" value="ACR195WP"/>
    <property type="match status" value="1"/>
</dbReference>
<evidence type="ECO:0008006" key="3">
    <source>
        <dbReference type="Google" id="ProtNLM"/>
    </source>
</evidence>
<gene>
    <name evidence="1" type="ORF">DAPK24_019010</name>
</gene>
<dbReference type="InterPro" id="IPR053092">
    <property type="entry name" value="Mitochondrial_unc_protein"/>
</dbReference>
<evidence type="ECO:0000313" key="2">
    <source>
        <dbReference type="Proteomes" id="UP001378960"/>
    </source>
</evidence>
<protein>
    <recommendedName>
        <fullName evidence="3">DUF4536 domain-containing protein</fullName>
    </recommendedName>
</protein>
<comment type="caution">
    <text evidence="1">The sequence shown here is derived from an EMBL/GenBank/DDBJ whole genome shotgun (WGS) entry which is preliminary data.</text>
</comment>
<dbReference type="Proteomes" id="UP001378960">
    <property type="component" value="Unassembled WGS sequence"/>
</dbReference>
<reference evidence="1 2" key="1">
    <citation type="journal article" date="2023" name="Elife">
        <title>Identification of key yeast species and microbe-microbe interactions impacting larval growth of Drosophila in the wild.</title>
        <authorList>
            <person name="Mure A."/>
            <person name="Sugiura Y."/>
            <person name="Maeda R."/>
            <person name="Honda K."/>
            <person name="Sakurai N."/>
            <person name="Takahashi Y."/>
            <person name="Watada M."/>
            <person name="Katoh T."/>
            <person name="Gotoh A."/>
            <person name="Gotoh Y."/>
            <person name="Taniguchi I."/>
            <person name="Nakamura K."/>
            <person name="Hayashi T."/>
            <person name="Katayama T."/>
            <person name="Uemura T."/>
            <person name="Hattori Y."/>
        </authorList>
    </citation>
    <scope>NUCLEOTIDE SEQUENCE [LARGE SCALE GENOMIC DNA]</scope>
    <source>
        <strain evidence="1 2">PK-24</strain>
    </source>
</reference>
<sequence>MIPSNILNIFTNTEPSDISYKEECLTCQIMGSATCLVAGAYFMSNLPFLGSNTSVKRNPIWWKNSVKGAGAIIFALGILRGGEGWLWNQEKYLTNESK</sequence>
<name>A0AAV5R3X9_PICKL</name>
<organism evidence="1 2">
    <name type="scientific">Pichia kluyveri</name>
    <name type="common">Yeast</name>
    <dbReference type="NCBI Taxonomy" id="36015"/>
    <lineage>
        <taxon>Eukaryota</taxon>
        <taxon>Fungi</taxon>
        <taxon>Dikarya</taxon>
        <taxon>Ascomycota</taxon>
        <taxon>Saccharomycotina</taxon>
        <taxon>Pichiomycetes</taxon>
        <taxon>Pichiales</taxon>
        <taxon>Pichiaceae</taxon>
        <taxon>Pichia</taxon>
    </lineage>
</organism>
<evidence type="ECO:0000313" key="1">
    <source>
        <dbReference type="EMBL" id="GMM45326.1"/>
    </source>
</evidence>
<keyword evidence="2" id="KW-1185">Reference proteome</keyword>